<evidence type="ECO:0000256" key="3">
    <source>
        <dbReference type="ARBA" id="ARBA00012417"/>
    </source>
</evidence>
<dbReference type="SMART" id="SM00483">
    <property type="entry name" value="POLXc"/>
    <property type="match status" value="1"/>
</dbReference>
<dbReference type="InterPro" id="IPR010996">
    <property type="entry name" value="HHH_MUS81"/>
</dbReference>
<evidence type="ECO:0000256" key="8">
    <source>
        <dbReference type="ARBA" id="ARBA00022679"/>
    </source>
</evidence>
<dbReference type="GO" id="GO:0008270">
    <property type="term" value="F:zinc ion binding"/>
    <property type="evidence" value="ECO:0007669"/>
    <property type="project" value="TreeGrafter"/>
</dbReference>
<dbReference type="InterPro" id="IPR050243">
    <property type="entry name" value="PHP_phosphatase"/>
</dbReference>
<dbReference type="Proteomes" id="UP000033982">
    <property type="component" value="Unassembled WGS sequence"/>
</dbReference>
<keyword evidence="12" id="KW-0832">Ubl conjugation</keyword>
<protein>
    <recommendedName>
        <fullName evidence="5">DNA polymerase beta</fullName>
        <ecNumber evidence="3">2.7.7.7</ecNumber>
        <ecNumber evidence="4">4.2.99.18</ecNumber>
    </recommendedName>
    <alternativeName>
        <fullName evidence="16">5'-deoxyribose-phosphate lyase</fullName>
    </alternativeName>
    <alternativeName>
        <fullName evidence="17">AP lyase</fullName>
    </alternativeName>
</protein>
<dbReference type="EMBL" id="LCQN01000002">
    <property type="protein sequence ID" value="KKW17517.1"/>
    <property type="molecule type" value="Genomic_DNA"/>
</dbReference>
<dbReference type="SUPFAM" id="SSF47802">
    <property type="entry name" value="DNA polymerase beta, N-terminal domain-like"/>
    <property type="match status" value="1"/>
</dbReference>
<dbReference type="SUPFAM" id="SSF89550">
    <property type="entry name" value="PHP domain-like"/>
    <property type="match status" value="1"/>
</dbReference>
<dbReference type="InterPro" id="IPR002008">
    <property type="entry name" value="DNA_pol_X_beta-like"/>
</dbReference>
<evidence type="ECO:0000256" key="6">
    <source>
        <dbReference type="ARBA" id="ARBA00022481"/>
    </source>
</evidence>
<dbReference type="CDD" id="cd07436">
    <property type="entry name" value="PHP_PolX"/>
    <property type="match status" value="1"/>
</dbReference>
<dbReference type="Gene3D" id="1.10.150.110">
    <property type="entry name" value="DNA polymerase beta, N-terminal domain-like"/>
    <property type="match status" value="1"/>
</dbReference>
<evidence type="ECO:0000256" key="18">
    <source>
        <dbReference type="ARBA" id="ARBA00044632"/>
    </source>
</evidence>
<dbReference type="Pfam" id="PF14520">
    <property type="entry name" value="HHH_5"/>
    <property type="match status" value="1"/>
</dbReference>
<comment type="cofactor">
    <cofactor evidence="1">
        <name>Mg(2+)</name>
        <dbReference type="ChEBI" id="CHEBI:18420"/>
    </cofactor>
</comment>
<dbReference type="InterPro" id="IPR027421">
    <property type="entry name" value="DNA_pol_lamdba_lyase_dom_sf"/>
</dbReference>
<dbReference type="InterPro" id="IPR003583">
    <property type="entry name" value="Hlx-hairpin-Hlx_DNA-bd_motif"/>
</dbReference>
<evidence type="ECO:0000259" key="23">
    <source>
        <dbReference type="SMART" id="SM00481"/>
    </source>
</evidence>
<evidence type="ECO:0000256" key="16">
    <source>
        <dbReference type="ARBA" id="ARBA00035717"/>
    </source>
</evidence>
<dbReference type="Pfam" id="PF14716">
    <property type="entry name" value="HHH_8"/>
    <property type="match status" value="1"/>
</dbReference>
<dbReference type="SMART" id="SM00278">
    <property type="entry name" value="HhH1"/>
    <property type="match status" value="3"/>
</dbReference>
<dbReference type="GO" id="GO:0005829">
    <property type="term" value="C:cytosol"/>
    <property type="evidence" value="ECO:0007669"/>
    <property type="project" value="TreeGrafter"/>
</dbReference>
<dbReference type="SMART" id="SM00481">
    <property type="entry name" value="POLIIIAc"/>
    <property type="match status" value="1"/>
</dbReference>
<keyword evidence="14" id="KW-0915">Sodium</keyword>
<keyword evidence="8" id="KW-0808">Transferase</keyword>
<dbReference type="Pfam" id="PF14792">
    <property type="entry name" value="DNA_pol_B_palm"/>
    <property type="match status" value="1"/>
</dbReference>
<evidence type="ECO:0000313" key="26">
    <source>
        <dbReference type="Proteomes" id="UP000033982"/>
    </source>
</evidence>
<evidence type="ECO:0000259" key="22">
    <source>
        <dbReference type="SMART" id="SM00278"/>
    </source>
</evidence>
<dbReference type="Gene3D" id="3.30.460.10">
    <property type="entry name" value="Beta Polymerase, domain 2"/>
    <property type="match status" value="1"/>
</dbReference>
<comment type="catalytic activity">
    <reaction evidence="21">
        <text>DNA(n) + a 2'-deoxyribonucleoside 5'-triphosphate = DNA(n+1) + diphosphate</text>
        <dbReference type="Rhea" id="RHEA:22508"/>
        <dbReference type="Rhea" id="RHEA-COMP:17339"/>
        <dbReference type="Rhea" id="RHEA-COMP:17340"/>
        <dbReference type="ChEBI" id="CHEBI:33019"/>
        <dbReference type="ChEBI" id="CHEBI:61560"/>
        <dbReference type="ChEBI" id="CHEBI:173112"/>
        <dbReference type="EC" id="2.7.7.7"/>
    </reaction>
</comment>
<feature type="domain" description="DNA-directed DNA polymerase X" evidence="24">
    <location>
        <begin position="20"/>
        <end position="350"/>
    </location>
</feature>
<dbReference type="CDD" id="cd00141">
    <property type="entry name" value="NT_POLXc"/>
    <property type="match status" value="1"/>
</dbReference>
<keyword evidence="7" id="KW-0237">DNA synthesis</keyword>
<dbReference type="Gene3D" id="1.10.150.20">
    <property type="entry name" value="5' to 3' exonuclease, C-terminal subdomain"/>
    <property type="match status" value="1"/>
</dbReference>
<dbReference type="PANTHER" id="PTHR36928">
    <property type="entry name" value="PHOSPHATASE YCDX-RELATED"/>
    <property type="match status" value="1"/>
</dbReference>
<dbReference type="EC" id="2.7.7.7" evidence="3"/>
<dbReference type="SUPFAM" id="SSF47781">
    <property type="entry name" value="RuvA domain 2-like"/>
    <property type="match status" value="1"/>
</dbReference>
<evidence type="ECO:0000256" key="13">
    <source>
        <dbReference type="ARBA" id="ARBA00022932"/>
    </source>
</evidence>
<keyword evidence="11" id="KW-0227">DNA damage</keyword>
<dbReference type="GO" id="GO:0003887">
    <property type="term" value="F:DNA-directed DNA polymerase activity"/>
    <property type="evidence" value="ECO:0007669"/>
    <property type="project" value="UniProtKB-KW"/>
</dbReference>
<comment type="caution">
    <text evidence="25">The sequence shown here is derived from an EMBL/GenBank/DDBJ whole genome shotgun (WGS) entry which is preliminary data.</text>
</comment>
<keyword evidence="15" id="KW-0234">DNA repair</keyword>
<dbReference type="GO" id="GO:0006281">
    <property type="term" value="P:DNA repair"/>
    <property type="evidence" value="ECO:0007669"/>
    <property type="project" value="UniProtKB-KW"/>
</dbReference>
<dbReference type="Pfam" id="PF14791">
    <property type="entry name" value="DNA_pol_B_thumb"/>
    <property type="match status" value="1"/>
</dbReference>
<dbReference type="InterPro" id="IPR003141">
    <property type="entry name" value="Pol/His_phosphatase_N"/>
</dbReference>
<dbReference type="InterPro" id="IPR028207">
    <property type="entry name" value="DNA_pol_B_palm_palm"/>
</dbReference>
<dbReference type="GO" id="GO:0140078">
    <property type="term" value="F:class I DNA-(apurinic or apyrimidinic site) endonuclease activity"/>
    <property type="evidence" value="ECO:0007669"/>
    <property type="project" value="UniProtKB-EC"/>
</dbReference>
<comment type="function">
    <text evidence="20">Repair polymerase that plays a key role in base-excision repair. During this process, the damaged base is excised by specific DNA glycosylases, the DNA backbone is nicked at the abasic site by an apurinic/apyrimidic (AP) endonuclease, and POLB removes 5'-deoxyribose-phosphate from the preincised AP site acting as a 5'-deoxyribose-phosphate lyase (5'-dRP lyase); through its DNA polymerase activity, it adds one nucleotide to the 3' end of the arising single-nucleotide gap. Conducts 'gap-filling' DNA synthesis in a stepwise distributive fashion rather than in a processive fashion as for other DNA polymerases. It is also able to cleave sugar-phosphate bonds 3' to an intact AP site, acting as an AP lyase.</text>
</comment>
<dbReference type="SUPFAM" id="SSF81301">
    <property type="entry name" value="Nucleotidyltransferase"/>
    <property type="match status" value="1"/>
</dbReference>
<dbReference type="InterPro" id="IPR043519">
    <property type="entry name" value="NT_sf"/>
</dbReference>
<dbReference type="NCBIfam" id="NF006375">
    <property type="entry name" value="PRK08609.1"/>
    <property type="match status" value="1"/>
</dbReference>
<name>A0A0G1YR91_9BACT</name>
<keyword evidence="6" id="KW-0488">Methylation</keyword>
<feature type="domain" description="Polymerase/histidinol phosphatase N-terminal" evidence="23">
    <location>
        <begin position="388"/>
        <end position="471"/>
    </location>
</feature>
<evidence type="ECO:0000256" key="17">
    <source>
        <dbReference type="ARBA" id="ARBA00035726"/>
    </source>
</evidence>
<evidence type="ECO:0000259" key="24">
    <source>
        <dbReference type="SMART" id="SM00483"/>
    </source>
</evidence>
<dbReference type="InterPro" id="IPR047967">
    <property type="entry name" value="PolX_PHP"/>
</dbReference>
<keyword evidence="13" id="KW-0239">DNA-directed DNA polymerase</keyword>
<comment type="subcellular location">
    <subcellularLocation>
        <location evidence="2">Cytoplasm</location>
    </subcellularLocation>
</comment>
<dbReference type="Gene3D" id="3.20.20.140">
    <property type="entry name" value="Metal-dependent hydrolases"/>
    <property type="match status" value="1"/>
</dbReference>
<dbReference type="EC" id="4.2.99.18" evidence="4"/>
<accession>A0A0G1YR91</accession>
<dbReference type="InterPro" id="IPR002054">
    <property type="entry name" value="DNA-dir_DNA_pol_X"/>
</dbReference>
<evidence type="ECO:0000256" key="2">
    <source>
        <dbReference type="ARBA" id="ARBA00004496"/>
    </source>
</evidence>
<evidence type="ECO:0000256" key="9">
    <source>
        <dbReference type="ARBA" id="ARBA00022695"/>
    </source>
</evidence>
<reference evidence="25 26" key="1">
    <citation type="journal article" date="2015" name="Nature">
        <title>rRNA introns, odd ribosomes, and small enigmatic genomes across a large radiation of phyla.</title>
        <authorList>
            <person name="Brown C.T."/>
            <person name="Hug L.A."/>
            <person name="Thomas B.C."/>
            <person name="Sharon I."/>
            <person name="Castelle C.J."/>
            <person name="Singh A."/>
            <person name="Wilkins M.J."/>
            <person name="Williams K.H."/>
            <person name="Banfield J.F."/>
        </authorList>
    </citation>
    <scope>NUCLEOTIDE SEQUENCE [LARGE SCALE GENOMIC DNA]</scope>
</reference>
<dbReference type="Gene3D" id="3.30.210.10">
    <property type="entry name" value="DNA polymerase, thumb domain"/>
    <property type="match status" value="1"/>
</dbReference>
<evidence type="ECO:0000256" key="10">
    <source>
        <dbReference type="ARBA" id="ARBA00022705"/>
    </source>
</evidence>
<evidence type="ECO:0000256" key="11">
    <source>
        <dbReference type="ARBA" id="ARBA00022763"/>
    </source>
</evidence>
<gene>
    <name evidence="25" type="ORF">UY58_C0002G0003</name>
</gene>
<evidence type="ECO:0000256" key="15">
    <source>
        <dbReference type="ARBA" id="ARBA00023204"/>
    </source>
</evidence>
<feature type="domain" description="Helix-hairpin-helix DNA-binding motif class 1" evidence="22">
    <location>
        <begin position="113"/>
        <end position="132"/>
    </location>
</feature>
<evidence type="ECO:0000256" key="12">
    <source>
        <dbReference type="ARBA" id="ARBA00022843"/>
    </source>
</evidence>
<dbReference type="PANTHER" id="PTHR36928:SF1">
    <property type="entry name" value="PHOSPHATASE YCDX-RELATED"/>
    <property type="match status" value="1"/>
</dbReference>
<dbReference type="GO" id="GO:0042578">
    <property type="term" value="F:phosphoric ester hydrolase activity"/>
    <property type="evidence" value="ECO:0007669"/>
    <property type="project" value="TreeGrafter"/>
</dbReference>
<dbReference type="InterPro" id="IPR010994">
    <property type="entry name" value="RuvA_2-like"/>
</dbReference>
<dbReference type="InterPro" id="IPR016195">
    <property type="entry name" value="Pol/histidinol_Pase-like"/>
</dbReference>
<evidence type="ECO:0000256" key="19">
    <source>
        <dbReference type="ARBA" id="ARBA00044678"/>
    </source>
</evidence>
<dbReference type="GO" id="GO:0003677">
    <property type="term" value="F:DNA binding"/>
    <property type="evidence" value="ECO:0007669"/>
    <property type="project" value="InterPro"/>
</dbReference>
<keyword evidence="9" id="KW-0548">Nucleotidyltransferase</keyword>
<evidence type="ECO:0000256" key="4">
    <source>
        <dbReference type="ARBA" id="ARBA00012720"/>
    </source>
</evidence>
<dbReference type="PRINTS" id="PR00870">
    <property type="entry name" value="DNAPOLXBETA"/>
</dbReference>
<feature type="domain" description="Helix-hairpin-helix DNA-binding motif class 1" evidence="22">
    <location>
        <begin position="148"/>
        <end position="167"/>
    </location>
</feature>
<evidence type="ECO:0000256" key="1">
    <source>
        <dbReference type="ARBA" id="ARBA00001946"/>
    </source>
</evidence>
<dbReference type="InterPro" id="IPR029398">
    <property type="entry name" value="PolB_thumb"/>
</dbReference>
<evidence type="ECO:0000256" key="14">
    <source>
        <dbReference type="ARBA" id="ARBA00023053"/>
    </source>
</evidence>
<keyword evidence="10" id="KW-0235">DNA replication</keyword>
<organism evidence="25 26">
    <name type="scientific">Candidatus Magasanikbacteria bacterium GW2011_GWA2_50_22</name>
    <dbReference type="NCBI Taxonomy" id="1619043"/>
    <lineage>
        <taxon>Bacteria</taxon>
        <taxon>Candidatus Magasanikiibacteriota</taxon>
    </lineage>
</organism>
<evidence type="ECO:0000256" key="7">
    <source>
        <dbReference type="ARBA" id="ARBA00022634"/>
    </source>
</evidence>
<evidence type="ECO:0000313" key="25">
    <source>
        <dbReference type="EMBL" id="KKW17517.1"/>
    </source>
</evidence>
<evidence type="ECO:0000256" key="21">
    <source>
        <dbReference type="ARBA" id="ARBA00049244"/>
    </source>
</evidence>
<evidence type="ECO:0000256" key="5">
    <source>
        <dbReference type="ARBA" id="ARBA00020020"/>
    </source>
</evidence>
<evidence type="ECO:0000256" key="20">
    <source>
        <dbReference type="ARBA" id="ARBA00045548"/>
    </source>
</evidence>
<comment type="catalytic activity">
    <reaction evidence="19">
        <text>a 5'-end 2'-deoxyribose-2'-deoxyribonucleotide-DNA = (2E,4S)-4-hydroxypenten-2-al-5-phosphate + a 5'-end 5'-phospho-2'-deoxyribonucleoside-DNA + H(+)</text>
        <dbReference type="Rhea" id="RHEA:76255"/>
        <dbReference type="Rhea" id="RHEA-COMP:13180"/>
        <dbReference type="Rhea" id="RHEA-COMP:18657"/>
        <dbReference type="ChEBI" id="CHEBI:15378"/>
        <dbReference type="ChEBI" id="CHEBI:136412"/>
        <dbReference type="ChEBI" id="CHEBI:195194"/>
        <dbReference type="ChEBI" id="CHEBI:195195"/>
    </reaction>
</comment>
<feature type="domain" description="Helix-hairpin-helix DNA-binding motif class 1" evidence="22">
    <location>
        <begin position="73"/>
        <end position="92"/>
    </location>
</feature>
<dbReference type="AlphaFoldDB" id="A0A0G1YR91"/>
<dbReference type="InterPro" id="IPR037160">
    <property type="entry name" value="DNA_Pol_thumb_sf"/>
</dbReference>
<proteinExistence type="predicted"/>
<comment type="catalytic activity">
    <reaction evidence="18">
        <text>2'-deoxyribonucleotide-(2'-deoxyribose 5'-phosphate)-2'-deoxyribonucleotide-DNA = a 3'-end 2'-deoxyribonucleotide-(2,3-dehydro-2,3-deoxyribose 5'-phosphate)-DNA + a 5'-end 5'-phospho-2'-deoxyribonucleoside-DNA + H(+)</text>
        <dbReference type="Rhea" id="RHEA:66592"/>
        <dbReference type="Rhea" id="RHEA-COMP:13180"/>
        <dbReference type="Rhea" id="RHEA-COMP:16897"/>
        <dbReference type="Rhea" id="RHEA-COMP:17067"/>
        <dbReference type="ChEBI" id="CHEBI:15378"/>
        <dbReference type="ChEBI" id="CHEBI:136412"/>
        <dbReference type="ChEBI" id="CHEBI:157695"/>
        <dbReference type="ChEBI" id="CHEBI:167181"/>
        <dbReference type="EC" id="4.2.99.18"/>
    </reaction>
</comment>
<sequence>MQNSGFFDMMELIIIMPTRTLSNHDIARVLNEVATYYDMEGVPFKPRAYEKVALSIEALDREVADLYQEGGAEALRSIPNVGEGLAAHIELLLKKGTFPEYKRLKKKIPVKLDELTGIEGLGPKSIKTLYEKLRIKNLADLERAAKTHKIRALSHFGEKSEEKIVRGIEFLKKSTGRFLLGYIDQLVHTIEERLKQMPGVGQVTTAGSYRRRQETIGDIDILVSVKPISRDQVTKRVMETFVNMPEVAEVLAHGKTKSMVRLSTGIQADVRVLPEKFYGAALQYFTGSKDHNVLTRKIAIAKGLKLNEYGVFKNIKLKMKNEKWVRIAGKTEKEVYNALGLVLIPPELRTASGEIEAARQNFLQQRKKLGGQARGGLPDLISYGSIRGDLQVQTNWTDGHDTIEVMAQAAADAGLEYIAITDHTRALAMTGGLDEKGLARQAREINKINARFHINGSRFQILKSAEVNVFKDGKLDIADEALRKLDIICVAVHSHFTLSEQDQTERIIRAIKHPLVNILFHPTGRVIQKREPYAVNIDKIVRAASLYGVALEANAYPDRLDLKDAHIRKAIEAGVKLIINSDAHSTLHFKFLDLGVAQARRGWATAKDVLNTLPCEKFLKTLKGLKKK</sequence>